<dbReference type="Gene3D" id="3.20.20.150">
    <property type="entry name" value="Divalent-metal-dependent TIM barrel enzymes"/>
    <property type="match status" value="1"/>
</dbReference>
<proteinExistence type="predicted"/>
<protein>
    <submittedName>
        <fullName evidence="1">DUF692 domain-containing protein</fullName>
    </submittedName>
</protein>
<gene>
    <name evidence="1" type="ORF">HGH92_15410</name>
</gene>
<sequence>MDAARVEAIEWSFDALYAVTKVPVWFEELLTVFSNENRLIGHGVFFSLFSGRWLPEQQQWLNDLRAVSRRYQFDHVTEHFGFMTGRDFHHGAPLNIPYTPTILEIGRDRLKRMQEACSCPVGLENLAFSYSLEEVKKQGDFLDKLLGPVNGFMILDLHNLYCQAHNFNLSFEALISLYPLHRVREIHISGGSWEVSGAAPGKTVRRDTHDDAVPEEVFGYLDNAIDLCPSLKYVVLEQLGAGLDSDSSRAAFGHDFLRMDDLIKQKNETIAPLNSFLPEALQIPAQPPEDESLYRQQLELSQILETAVSFDGLMQALKASSLAHSAWQIESWDPAMIETAAQIAQKWKKR</sequence>
<dbReference type="PANTHER" id="PTHR42194">
    <property type="entry name" value="UPF0276 PROTEIN HI_1600"/>
    <property type="match status" value="1"/>
</dbReference>
<evidence type="ECO:0000313" key="1">
    <source>
        <dbReference type="EMBL" id="NLR65701.1"/>
    </source>
</evidence>
<keyword evidence="2" id="KW-1185">Reference proteome</keyword>
<name>A0A847S2C6_9BACT</name>
<dbReference type="EMBL" id="JABAIA010000002">
    <property type="protein sequence ID" value="NLR65701.1"/>
    <property type="molecule type" value="Genomic_DNA"/>
</dbReference>
<dbReference type="InterPro" id="IPR007801">
    <property type="entry name" value="MbnB/TglH/ChrH"/>
</dbReference>
<comment type="caution">
    <text evidence="1">The sequence shown here is derived from an EMBL/GenBank/DDBJ whole genome shotgun (WGS) entry which is preliminary data.</text>
</comment>
<dbReference type="AlphaFoldDB" id="A0A847S2C6"/>
<dbReference type="Pfam" id="PF05114">
    <property type="entry name" value="MbnB_TglH_ChrH"/>
    <property type="match status" value="1"/>
</dbReference>
<dbReference type="PANTHER" id="PTHR42194:SF1">
    <property type="entry name" value="UPF0276 PROTEIN HI_1600"/>
    <property type="match status" value="1"/>
</dbReference>
<organism evidence="1 2">
    <name type="scientific">Chitinophaga varians</name>
    <dbReference type="NCBI Taxonomy" id="2202339"/>
    <lineage>
        <taxon>Bacteria</taxon>
        <taxon>Pseudomonadati</taxon>
        <taxon>Bacteroidota</taxon>
        <taxon>Chitinophagia</taxon>
        <taxon>Chitinophagales</taxon>
        <taxon>Chitinophagaceae</taxon>
        <taxon>Chitinophaga</taxon>
    </lineage>
</organism>
<dbReference type="Proteomes" id="UP000570474">
    <property type="component" value="Unassembled WGS sequence"/>
</dbReference>
<evidence type="ECO:0000313" key="2">
    <source>
        <dbReference type="Proteomes" id="UP000570474"/>
    </source>
</evidence>
<accession>A0A847S2C6</accession>
<reference evidence="1 2" key="1">
    <citation type="submission" date="2020-04" db="EMBL/GenBank/DDBJ databases">
        <authorList>
            <person name="Yin C."/>
        </authorList>
    </citation>
    <scope>NUCLEOTIDE SEQUENCE [LARGE SCALE GENOMIC DNA]</scope>
    <source>
        <strain evidence="1 2">Ae27</strain>
    </source>
</reference>